<keyword evidence="15 16" id="KW-1208">Phospholipid metabolism</keyword>
<evidence type="ECO:0000256" key="10">
    <source>
        <dbReference type="ARBA" id="ARBA00022695"/>
    </source>
</evidence>
<reference evidence="18" key="1">
    <citation type="submission" date="2019-08" db="EMBL/GenBank/DDBJ databases">
        <title>The genome of the North American firefly Photinus pyralis.</title>
        <authorList>
            <consortium name="Photinus pyralis genome working group"/>
            <person name="Fallon T.R."/>
            <person name="Sander Lower S.E."/>
            <person name="Weng J.-K."/>
        </authorList>
    </citation>
    <scope>NUCLEOTIDE SEQUENCE</scope>
    <source>
        <strain evidence="18">TRF0915ILg1</strain>
        <tissue evidence="18">Whole body</tissue>
    </source>
</reference>
<evidence type="ECO:0000256" key="8">
    <source>
        <dbReference type="ARBA" id="ARBA00022679"/>
    </source>
</evidence>
<comment type="subcellular location">
    <subcellularLocation>
        <location evidence="2">Membrane</location>
        <topology evidence="2">Multi-pass membrane protein</topology>
    </subcellularLocation>
</comment>
<comment type="pathway">
    <text evidence="4">Lipid metabolism.</text>
</comment>
<feature type="transmembrane region" description="Helical" evidence="16">
    <location>
        <begin position="219"/>
        <end position="240"/>
    </location>
</feature>
<keyword evidence="7 16" id="KW-0444">Lipid biosynthesis</keyword>
<protein>
    <recommendedName>
        <fullName evidence="6 16">Phosphatidate cytidylyltransferase</fullName>
        <ecNumber evidence="6 16">2.7.7.41</ecNumber>
    </recommendedName>
</protein>
<evidence type="ECO:0000313" key="18">
    <source>
        <dbReference type="EMBL" id="KAF2879375.1"/>
    </source>
</evidence>
<evidence type="ECO:0000256" key="7">
    <source>
        <dbReference type="ARBA" id="ARBA00022516"/>
    </source>
</evidence>
<keyword evidence="14 16" id="KW-0594">Phospholipid biosynthesis</keyword>
<evidence type="ECO:0000256" key="1">
    <source>
        <dbReference type="ARBA" id="ARBA00001698"/>
    </source>
</evidence>
<evidence type="ECO:0000256" key="12">
    <source>
        <dbReference type="ARBA" id="ARBA00023098"/>
    </source>
</evidence>
<dbReference type="AlphaFoldDB" id="A0A8K0FVU8"/>
<dbReference type="OrthoDB" id="10260889at2759"/>
<dbReference type="PIRSF" id="PIRSF018269">
    <property type="entry name" value="PC_trans_euk"/>
    <property type="match status" value="1"/>
</dbReference>
<accession>A0A8K0FVU8</accession>
<evidence type="ECO:0000256" key="11">
    <source>
        <dbReference type="ARBA" id="ARBA00022989"/>
    </source>
</evidence>
<feature type="transmembrane region" description="Helical" evidence="16">
    <location>
        <begin position="128"/>
        <end position="151"/>
    </location>
</feature>
<dbReference type="InterPro" id="IPR016720">
    <property type="entry name" value="PC_Trfase_euk"/>
</dbReference>
<dbReference type="EMBL" id="VTPC01091184">
    <property type="protein sequence ID" value="KAF2879375.1"/>
    <property type="molecule type" value="Genomic_DNA"/>
</dbReference>
<dbReference type="GO" id="GO:0016024">
    <property type="term" value="P:CDP-diacylglycerol biosynthetic process"/>
    <property type="evidence" value="ECO:0007669"/>
    <property type="project" value="UniProtKB-UniRule"/>
</dbReference>
<organism evidence="18 19">
    <name type="scientific">Ignelater luminosus</name>
    <name type="common">Cucubano</name>
    <name type="synonym">Pyrophorus luminosus</name>
    <dbReference type="NCBI Taxonomy" id="2038154"/>
    <lineage>
        <taxon>Eukaryota</taxon>
        <taxon>Metazoa</taxon>
        <taxon>Ecdysozoa</taxon>
        <taxon>Arthropoda</taxon>
        <taxon>Hexapoda</taxon>
        <taxon>Insecta</taxon>
        <taxon>Pterygota</taxon>
        <taxon>Neoptera</taxon>
        <taxon>Endopterygota</taxon>
        <taxon>Coleoptera</taxon>
        <taxon>Polyphaga</taxon>
        <taxon>Elateriformia</taxon>
        <taxon>Elateroidea</taxon>
        <taxon>Elateridae</taxon>
        <taxon>Agrypninae</taxon>
        <taxon>Pyrophorini</taxon>
        <taxon>Ignelater</taxon>
    </lineage>
</organism>
<name>A0A8K0FVU8_IGNLU</name>
<dbReference type="PANTHER" id="PTHR13773">
    <property type="entry name" value="PHOSPHATIDATE CYTIDYLYLTRANSFERASE"/>
    <property type="match status" value="1"/>
</dbReference>
<evidence type="ECO:0000313" key="19">
    <source>
        <dbReference type="Proteomes" id="UP000801492"/>
    </source>
</evidence>
<keyword evidence="10 16" id="KW-0548">Nucleotidyltransferase</keyword>
<evidence type="ECO:0000256" key="16">
    <source>
        <dbReference type="PIRNR" id="PIRNR018269"/>
    </source>
</evidence>
<evidence type="ECO:0000256" key="5">
    <source>
        <dbReference type="ARBA" id="ARBA00010185"/>
    </source>
</evidence>
<feature type="transmembrane region" description="Helical" evidence="16">
    <location>
        <begin position="261"/>
        <end position="285"/>
    </location>
</feature>
<dbReference type="Proteomes" id="UP000801492">
    <property type="component" value="Unassembled WGS sequence"/>
</dbReference>
<comment type="pathway">
    <text evidence="3 16 17">Phospholipid metabolism; CDP-diacylglycerol biosynthesis; CDP-diacylglycerol from sn-glycerol 3-phosphate: step 3/3.</text>
</comment>
<feature type="transmembrane region" description="Helical" evidence="16">
    <location>
        <begin position="163"/>
        <end position="182"/>
    </location>
</feature>
<sequence length="437" mass="50306">MPTIIKRSLKDNLSRANGFDDKSTVCANFERTDNENEKISFEKYLQLVKNPTTGGITTNIPDHWGSCVVRGIFTILLLAYFWYTIYMGPFAIMLTTLAIQVKCFAEIIDIVHKSYPINELPLFRLTSWYFLVAANYFCYGETLADYFNVFIGKIYVLRLLVNYHRFVSFCMYFVGIMWFVLSLRSKYDMHQFSLLAYTHIALLLIVVQSYMIVKNIFQGLIWLAVPVTLVVCNDITAYIFGKTFGKTPLIRVSPKKTWEGFIGAAVSTVIYGIVASYIMCHYSYFTCPVEYVEEMGKIEMNNNCETTSTFELKNYTISLNILELFYATASFLIYPFIFHSIVLSVFSSVIAPFGGFFASGFKRAFKIKDFGETIPGHGGILDRFDCQFFMATFVNVYITSFIKNATPEKIFNKVLYLEPDQQLQFFNMLKESLKDKL</sequence>
<evidence type="ECO:0000256" key="14">
    <source>
        <dbReference type="ARBA" id="ARBA00023209"/>
    </source>
</evidence>
<keyword evidence="8 16" id="KW-0808">Transferase</keyword>
<dbReference type="PROSITE" id="PS01315">
    <property type="entry name" value="CDS"/>
    <property type="match status" value="1"/>
</dbReference>
<feature type="transmembrane region" description="Helical" evidence="16">
    <location>
        <begin position="67"/>
        <end position="83"/>
    </location>
</feature>
<dbReference type="GO" id="GO:0004605">
    <property type="term" value="F:phosphatidate cytidylyltransferase activity"/>
    <property type="evidence" value="ECO:0007669"/>
    <property type="project" value="UniProtKB-UniRule"/>
</dbReference>
<comment type="caution">
    <text evidence="18">The sequence shown here is derived from an EMBL/GenBank/DDBJ whole genome shotgun (WGS) entry which is preliminary data.</text>
</comment>
<evidence type="ECO:0000256" key="6">
    <source>
        <dbReference type="ARBA" id="ARBA00012487"/>
    </source>
</evidence>
<dbReference type="Pfam" id="PF01148">
    <property type="entry name" value="CTP_transf_1"/>
    <property type="match status" value="1"/>
</dbReference>
<feature type="transmembrane region" description="Helical" evidence="16">
    <location>
        <begin position="194"/>
        <end position="213"/>
    </location>
</feature>
<evidence type="ECO:0000256" key="4">
    <source>
        <dbReference type="ARBA" id="ARBA00005189"/>
    </source>
</evidence>
<gene>
    <name evidence="18" type="ORF">ILUMI_26800</name>
</gene>
<proteinExistence type="inferred from homology"/>
<evidence type="ECO:0000256" key="13">
    <source>
        <dbReference type="ARBA" id="ARBA00023136"/>
    </source>
</evidence>
<evidence type="ECO:0000256" key="2">
    <source>
        <dbReference type="ARBA" id="ARBA00004141"/>
    </source>
</evidence>
<comment type="similarity">
    <text evidence="5 16 17">Belongs to the CDS family.</text>
</comment>
<keyword evidence="19" id="KW-1185">Reference proteome</keyword>
<dbReference type="GO" id="GO:0005789">
    <property type="term" value="C:endoplasmic reticulum membrane"/>
    <property type="evidence" value="ECO:0007669"/>
    <property type="project" value="TreeGrafter"/>
</dbReference>
<dbReference type="UniPathway" id="UPA00557">
    <property type="reaction ID" value="UER00614"/>
</dbReference>
<dbReference type="EC" id="2.7.7.41" evidence="6 16"/>
<keyword evidence="9 16" id="KW-0812">Transmembrane</keyword>
<dbReference type="PANTHER" id="PTHR13773:SF8">
    <property type="entry name" value="PHOSPHATIDATE CYTIDYLYLTRANSFERASE, PHOTORECEPTOR-SPECIFIC"/>
    <property type="match status" value="1"/>
</dbReference>
<evidence type="ECO:0000256" key="9">
    <source>
        <dbReference type="ARBA" id="ARBA00022692"/>
    </source>
</evidence>
<keyword evidence="13 16" id="KW-0472">Membrane</keyword>
<evidence type="ECO:0000256" key="15">
    <source>
        <dbReference type="ARBA" id="ARBA00023264"/>
    </source>
</evidence>
<keyword evidence="12 16" id="KW-0443">Lipid metabolism</keyword>
<evidence type="ECO:0000256" key="17">
    <source>
        <dbReference type="RuleBase" id="RU003938"/>
    </source>
</evidence>
<keyword evidence="11 16" id="KW-1133">Transmembrane helix</keyword>
<dbReference type="InterPro" id="IPR000374">
    <property type="entry name" value="PC_trans"/>
</dbReference>
<feature type="transmembrane region" description="Helical" evidence="16">
    <location>
        <begin position="332"/>
        <end position="358"/>
    </location>
</feature>
<comment type="catalytic activity">
    <reaction evidence="1 16 17">
        <text>a 1,2-diacyl-sn-glycero-3-phosphate + CTP + H(+) = a CDP-1,2-diacyl-sn-glycerol + diphosphate</text>
        <dbReference type="Rhea" id="RHEA:16229"/>
        <dbReference type="ChEBI" id="CHEBI:15378"/>
        <dbReference type="ChEBI" id="CHEBI:33019"/>
        <dbReference type="ChEBI" id="CHEBI:37563"/>
        <dbReference type="ChEBI" id="CHEBI:58332"/>
        <dbReference type="ChEBI" id="CHEBI:58608"/>
        <dbReference type="EC" id="2.7.7.41"/>
    </reaction>
</comment>
<evidence type="ECO:0000256" key="3">
    <source>
        <dbReference type="ARBA" id="ARBA00005119"/>
    </source>
</evidence>